<dbReference type="InterPro" id="IPR049383">
    <property type="entry name" value="UbiD-like_N"/>
</dbReference>
<dbReference type="OrthoDB" id="4878259at2759"/>
<dbReference type="Gene3D" id="1.20.5.4570">
    <property type="match status" value="1"/>
</dbReference>
<gene>
    <name evidence="1" type="primary">FDC1</name>
    <name evidence="5" type="ORF">ASPSYDRAFT_48600</name>
</gene>
<dbReference type="InterPro" id="IPR002830">
    <property type="entry name" value="UbiD"/>
</dbReference>
<dbReference type="Pfam" id="PF01977">
    <property type="entry name" value="UbiD"/>
    <property type="match status" value="1"/>
</dbReference>
<keyword evidence="6" id="KW-1185">Reference proteome</keyword>
<keyword evidence="1" id="KW-0479">Metal-binding</keyword>
<accession>A0A1L9T7J6</accession>
<dbReference type="VEuPathDB" id="FungiDB:ASPSYDRAFT_48600"/>
<dbReference type="InterPro" id="IPR048304">
    <property type="entry name" value="UbiD_Rift_dom"/>
</dbReference>
<dbReference type="InterPro" id="IPR049381">
    <property type="entry name" value="UbiD-like_C"/>
</dbReference>
<dbReference type="GO" id="GO:0046872">
    <property type="term" value="F:metal ion binding"/>
    <property type="evidence" value="ECO:0007669"/>
    <property type="project" value="UniProtKB-KW"/>
</dbReference>
<dbReference type="PANTHER" id="PTHR30108">
    <property type="entry name" value="3-OCTAPRENYL-4-HYDROXYBENZOATE CARBOXY-LYASE-RELATED"/>
    <property type="match status" value="1"/>
</dbReference>
<feature type="binding site" evidence="1">
    <location>
        <position position="258"/>
    </location>
    <ligand>
        <name>Mn(2+)</name>
        <dbReference type="ChEBI" id="CHEBI:29035"/>
    </ligand>
</feature>
<comment type="subunit">
    <text evidence="1">Homodimer. May form higher order oligomers.</text>
</comment>
<keyword evidence="1" id="KW-0210">Decarboxylase</keyword>
<comment type="caution">
    <text evidence="1">Lacks conserved residue(s) required for the propagation of feature annotation.</text>
</comment>
<name>A0A1L9T7J6_9EURO</name>
<evidence type="ECO:0000259" key="2">
    <source>
        <dbReference type="Pfam" id="PF01977"/>
    </source>
</evidence>
<comment type="similarity">
    <text evidence="1">Belongs to the UbiD family. UbiD-like/FDC subfamily.</text>
</comment>
<keyword evidence="1" id="KW-0963">Cytoplasm</keyword>
<dbReference type="SUPFAM" id="SSF50475">
    <property type="entry name" value="FMN-binding split barrel"/>
    <property type="match status" value="1"/>
</dbReference>
<feature type="domain" description="3-octaprenyl-4-hydroxybenzoate carboxy-lyase-like C-terminal" evidence="4">
    <location>
        <begin position="349"/>
        <end position="482"/>
    </location>
</feature>
<dbReference type="Pfam" id="PF20696">
    <property type="entry name" value="UbiD_C"/>
    <property type="match status" value="1"/>
</dbReference>
<dbReference type="GO" id="GO:0033494">
    <property type="term" value="P:ferulate metabolic process"/>
    <property type="evidence" value="ECO:0007669"/>
    <property type="project" value="UniProtKB-UniRule"/>
</dbReference>
<comment type="catalytic activity">
    <reaction evidence="1">
        <text>(E)-4-coumarate + H(+) = 4-vinylphenol + CO2</text>
        <dbReference type="Rhea" id="RHEA:33227"/>
        <dbReference type="ChEBI" id="CHEBI:1883"/>
        <dbReference type="ChEBI" id="CHEBI:12876"/>
        <dbReference type="ChEBI" id="CHEBI:15378"/>
        <dbReference type="ChEBI" id="CHEBI:16526"/>
        <dbReference type="EC" id="4.1.1.102"/>
    </reaction>
</comment>
<dbReference type="Proteomes" id="UP000184356">
    <property type="component" value="Unassembled WGS sequence"/>
</dbReference>
<feature type="binding site" evidence="1">
    <location>
        <begin position="216"/>
        <end position="217"/>
    </location>
    <ligand>
        <name>prenylated FMN</name>
        <dbReference type="ChEBI" id="CHEBI:87746"/>
    </ligand>
</feature>
<dbReference type="STRING" id="1036612.A0A1L9T7J6"/>
<dbReference type="Gene3D" id="3.40.1670.10">
    <property type="entry name" value="UbiD C-terminal domain-like"/>
    <property type="match status" value="1"/>
</dbReference>
<protein>
    <recommendedName>
        <fullName evidence="1">Ferulic acid decarboxylase 1</fullName>
        <ecNumber evidence="1">4.1.1.102</ecNumber>
    </recommendedName>
    <alternativeName>
        <fullName evidence="1">Phenacrylate decarboxylase</fullName>
    </alternativeName>
</protein>
<evidence type="ECO:0000256" key="1">
    <source>
        <dbReference type="HAMAP-Rule" id="MF_03196"/>
    </source>
</evidence>
<keyword evidence="1" id="KW-0456">Lyase</keyword>
<evidence type="ECO:0000313" key="5">
    <source>
        <dbReference type="EMBL" id="OJJ55398.1"/>
    </source>
</evidence>
<dbReference type="PANTHER" id="PTHR30108:SF17">
    <property type="entry name" value="FERULIC ACID DECARBOXYLASE 1"/>
    <property type="match status" value="1"/>
</dbReference>
<dbReference type="Pfam" id="PF20695">
    <property type="entry name" value="UbiD_N"/>
    <property type="match status" value="1"/>
</dbReference>
<comment type="catalytic activity">
    <reaction evidence="1">
        <text>(E)-cinnamate + H(+) = styrene + CO2</text>
        <dbReference type="Rhea" id="RHEA:46920"/>
        <dbReference type="ChEBI" id="CHEBI:15378"/>
        <dbReference type="ChEBI" id="CHEBI:15669"/>
        <dbReference type="ChEBI" id="CHEBI:16526"/>
        <dbReference type="ChEBI" id="CHEBI:27452"/>
        <dbReference type="EC" id="4.1.1.102"/>
    </reaction>
</comment>
<feature type="binding site" evidence="1">
    <location>
        <position position="416"/>
    </location>
    <ligand>
        <name>prenylated FMN</name>
        <dbReference type="ChEBI" id="CHEBI:87746"/>
    </ligand>
</feature>
<dbReference type="NCBIfam" id="TIGR00148">
    <property type="entry name" value="UbiD family decarboxylase"/>
    <property type="match status" value="1"/>
</dbReference>
<dbReference type="SUPFAM" id="SSF143968">
    <property type="entry name" value="UbiD C-terminal domain-like"/>
    <property type="match status" value="1"/>
</dbReference>
<feature type="domain" description="3-octaprenyl-4-hydroxybenzoate carboxy-lyase-like N-terminal" evidence="3">
    <location>
        <begin position="39"/>
        <end position="128"/>
    </location>
</feature>
<sequence>MPVLLWKLARALRGYLSHLFRVMATNKHLAAAGDLRRFLEELQDENDLLVVKEEVDPDMELAAITRRVYEMEEKAPLFEKIKGRHGNGLFRVLGAPVGLSRVPGQRLGRIAKSLGLPSTVSGKEIIDKINDARYLQPLAPVEVESGPVKEHKLFGDDIDLMSLPTPLLHQHDGGKFLETFGMHIVQTPDGSWTNWSITRGMTHDKRHLVGPIIPKQDIGVIFQMWKDKGQDMPWALCFGVPPAAIMVGGMPIPKWTDEAGFIGALIGSPIEVVKCETNDIRVPANAEIVFEGTVSISETAPEGPMMEYHGHVWPDQPKQCPLFKVNAITYREDPILPICITGRATEESHTVWALMIAAEVLNICQIAGLPIQNVWCPFESHAIWYVIQVDRQKLRALHTDMTEFCTKLGHVVFSSKPGWYMGKVFVVGEDVDPTSLRDVIWAESTRCEPGTSEFLFDEYGNIPLIPYVGHGLNPERNHKKVVKCCMLPVEFEDEELAWKVGSFQGSYPADVQAEVERKWAKYGFSDVA</sequence>
<dbReference type="EMBL" id="KV878592">
    <property type="protein sequence ID" value="OJJ55398.1"/>
    <property type="molecule type" value="Genomic_DNA"/>
</dbReference>
<reference evidence="6" key="1">
    <citation type="journal article" date="2017" name="Genome Biol.">
        <title>Comparative genomics reveals high biological diversity and specific adaptations in the industrially and medically important fungal genus Aspergillus.</title>
        <authorList>
            <person name="de Vries R.P."/>
            <person name="Riley R."/>
            <person name="Wiebenga A."/>
            <person name="Aguilar-Osorio G."/>
            <person name="Amillis S."/>
            <person name="Uchima C.A."/>
            <person name="Anderluh G."/>
            <person name="Asadollahi M."/>
            <person name="Askin M."/>
            <person name="Barry K."/>
            <person name="Battaglia E."/>
            <person name="Bayram O."/>
            <person name="Benocci T."/>
            <person name="Braus-Stromeyer S.A."/>
            <person name="Caldana C."/>
            <person name="Canovas D."/>
            <person name="Cerqueira G.C."/>
            <person name="Chen F."/>
            <person name="Chen W."/>
            <person name="Choi C."/>
            <person name="Clum A."/>
            <person name="Dos Santos R.A."/>
            <person name="Damasio A.R."/>
            <person name="Diallinas G."/>
            <person name="Emri T."/>
            <person name="Fekete E."/>
            <person name="Flipphi M."/>
            <person name="Freyberg S."/>
            <person name="Gallo A."/>
            <person name="Gournas C."/>
            <person name="Habgood R."/>
            <person name="Hainaut M."/>
            <person name="Harispe M.L."/>
            <person name="Henrissat B."/>
            <person name="Hilden K.S."/>
            <person name="Hope R."/>
            <person name="Hossain A."/>
            <person name="Karabika E."/>
            <person name="Karaffa L."/>
            <person name="Karanyi Z."/>
            <person name="Krasevec N."/>
            <person name="Kuo A."/>
            <person name="Kusch H."/>
            <person name="LaButti K."/>
            <person name="Lagendijk E.L."/>
            <person name="Lapidus A."/>
            <person name="Levasseur A."/>
            <person name="Lindquist E."/>
            <person name="Lipzen A."/>
            <person name="Logrieco A.F."/>
            <person name="MacCabe A."/>
            <person name="Maekelae M.R."/>
            <person name="Malavazi I."/>
            <person name="Melin P."/>
            <person name="Meyer V."/>
            <person name="Mielnichuk N."/>
            <person name="Miskei M."/>
            <person name="Molnar A.P."/>
            <person name="Mule G."/>
            <person name="Ngan C.Y."/>
            <person name="Orejas M."/>
            <person name="Orosz E."/>
            <person name="Ouedraogo J.P."/>
            <person name="Overkamp K.M."/>
            <person name="Park H.-S."/>
            <person name="Perrone G."/>
            <person name="Piumi F."/>
            <person name="Punt P.J."/>
            <person name="Ram A.F."/>
            <person name="Ramon A."/>
            <person name="Rauscher S."/>
            <person name="Record E."/>
            <person name="Riano-Pachon D.M."/>
            <person name="Robert V."/>
            <person name="Roehrig J."/>
            <person name="Ruller R."/>
            <person name="Salamov A."/>
            <person name="Salih N.S."/>
            <person name="Samson R.A."/>
            <person name="Sandor E."/>
            <person name="Sanguinetti M."/>
            <person name="Schuetze T."/>
            <person name="Sepcic K."/>
            <person name="Shelest E."/>
            <person name="Sherlock G."/>
            <person name="Sophianopoulou V."/>
            <person name="Squina F.M."/>
            <person name="Sun H."/>
            <person name="Susca A."/>
            <person name="Todd R.B."/>
            <person name="Tsang A."/>
            <person name="Unkles S.E."/>
            <person name="van de Wiele N."/>
            <person name="van Rossen-Uffink D."/>
            <person name="Oliveira J.V."/>
            <person name="Vesth T.C."/>
            <person name="Visser J."/>
            <person name="Yu J.-H."/>
            <person name="Zhou M."/>
            <person name="Andersen M.R."/>
            <person name="Archer D.B."/>
            <person name="Baker S.E."/>
            <person name="Benoit I."/>
            <person name="Brakhage A.A."/>
            <person name="Braus G.H."/>
            <person name="Fischer R."/>
            <person name="Frisvad J.C."/>
            <person name="Goldman G.H."/>
            <person name="Houbraken J."/>
            <person name="Oakley B."/>
            <person name="Pocsi I."/>
            <person name="Scazzocchio C."/>
            <person name="Seiboth B."/>
            <person name="vanKuyk P.A."/>
            <person name="Wortman J."/>
            <person name="Dyer P.S."/>
            <person name="Grigoriev I.V."/>
        </authorList>
    </citation>
    <scope>NUCLEOTIDE SEQUENCE [LARGE SCALE GENOMIC DNA]</scope>
    <source>
        <strain evidence="6">CBS 593.65</strain>
    </source>
</reference>
<dbReference type="GO" id="GO:0005737">
    <property type="term" value="C:cytoplasm"/>
    <property type="evidence" value="ECO:0007669"/>
    <property type="project" value="UniProtKB-SubCell"/>
</dbReference>
<evidence type="ECO:0000313" key="6">
    <source>
        <dbReference type="Proteomes" id="UP000184356"/>
    </source>
</evidence>
<comment type="function">
    <text evidence="1">Catalyzes the reversible decarboxylation of aromatic carboxylic acids like ferulic acid, p-coumaric acid or cinnamic acid, producing the corresponding vinyl derivatives 4-vinylphenol, 4-vinylguaiacol, and styrene, respectively, which play the role of aroma metabolites.</text>
</comment>
<feature type="active site" description="Proton donor" evidence="1">
    <location>
        <position position="307"/>
    </location>
</feature>
<comment type="cofactor">
    <cofactor evidence="1">
        <name>prenylated FMN</name>
        <dbReference type="ChEBI" id="CHEBI:87746"/>
    </cofactor>
    <text evidence="1">Binds 1 prenylated FMN per subunit.</text>
</comment>
<feature type="binding site" evidence="1">
    <location>
        <begin position="194"/>
        <end position="199"/>
    </location>
    <ligand>
        <name>prenylated FMN</name>
        <dbReference type="ChEBI" id="CHEBI:87746"/>
    </ligand>
</feature>
<evidence type="ECO:0000259" key="4">
    <source>
        <dbReference type="Pfam" id="PF20696"/>
    </source>
</evidence>
<dbReference type="GO" id="GO:0016831">
    <property type="term" value="F:carboxy-lyase activity"/>
    <property type="evidence" value="ECO:0007669"/>
    <property type="project" value="UniProtKB-UniRule"/>
</dbReference>
<feature type="domain" description="3-octaprenyl-4-hydroxybenzoate carboxy-lyase-like Rift-related" evidence="2">
    <location>
        <begin position="143"/>
        <end position="343"/>
    </location>
</feature>
<dbReference type="EC" id="4.1.1.102" evidence="1"/>
<feature type="binding site" evidence="1">
    <location>
        <position position="194"/>
    </location>
    <ligand>
        <name>Mn(2+)</name>
        <dbReference type="ChEBI" id="CHEBI:29035"/>
    </ligand>
</feature>
<dbReference type="HAMAP" id="MF_01983">
    <property type="entry name" value="UbiD_FDC"/>
    <property type="match status" value="1"/>
</dbReference>
<organism evidence="5 6">
    <name type="scientific">Aspergillus sydowii CBS 593.65</name>
    <dbReference type="NCBI Taxonomy" id="1036612"/>
    <lineage>
        <taxon>Eukaryota</taxon>
        <taxon>Fungi</taxon>
        <taxon>Dikarya</taxon>
        <taxon>Ascomycota</taxon>
        <taxon>Pezizomycotina</taxon>
        <taxon>Eurotiomycetes</taxon>
        <taxon>Eurotiomycetidae</taxon>
        <taxon>Eurotiales</taxon>
        <taxon>Aspergillaceae</taxon>
        <taxon>Aspergillus</taxon>
        <taxon>Aspergillus subgen. Nidulantes</taxon>
    </lineage>
</organism>
<comment type="subcellular location">
    <subcellularLocation>
        <location evidence="1">Cytoplasm</location>
    </subcellularLocation>
</comment>
<dbReference type="AlphaFoldDB" id="A0A1L9T7J6"/>
<evidence type="ECO:0000259" key="3">
    <source>
        <dbReference type="Pfam" id="PF20695"/>
    </source>
</evidence>
<comment type="catalytic activity">
    <reaction evidence="1">
        <text>(E)-ferulate + H(+) = 2-methoxy-4-vinylphenol + CO2</text>
        <dbReference type="Rhea" id="RHEA:33807"/>
        <dbReference type="ChEBI" id="CHEBI:15378"/>
        <dbReference type="ChEBI" id="CHEBI:16526"/>
        <dbReference type="ChEBI" id="CHEBI:29749"/>
        <dbReference type="ChEBI" id="CHEBI:42438"/>
        <dbReference type="EC" id="4.1.1.102"/>
    </reaction>
</comment>
<dbReference type="GO" id="GO:0046281">
    <property type="term" value="P:cinnamic acid catabolic process"/>
    <property type="evidence" value="ECO:0007669"/>
    <property type="project" value="UniProtKB-UniRule"/>
</dbReference>
<feature type="binding site" evidence="1">
    <location>
        <position position="258"/>
    </location>
    <ligand>
        <name>prenylated FMN</name>
        <dbReference type="ChEBI" id="CHEBI:87746"/>
    </ligand>
</feature>
<keyword evidence="1" id="KW-0464">Manganese</keyword>
<proteinExistence type="inferred from homology"/>
<dbReference type="InterPro" id="IPR032903">
    <property type="entry name" value="FDC-like"/>
</dbReference>
<comment type="cofactor">
    <cofactor evidence="1">
        <name>Mn(2+)</name>
        <dbReference type="ChEBI" id="CHEBI:29035"/>
    </cofactor>
</comment>